<dbReference type="EMBL" id="MCBS01012233">
    <property type="protein sequence ID" value="RKF84298.1"/>
    <property type="molecule type" value="Genomic_DNA"/>
</dbReference>
<evidence type="ECO:0000313" key="2">
    <source>
        <dbReference type="Proteomes" id="UP000285326"/>
    </source>
</evidence>
<name>A0A420JBV8_9PEZI</name>
<organism evidence="1 2">
    <name type="scientific">Golovinomyces cichoracearum</name>
    <dbReference type="NCBI Taxonomy" id="62708"/>
    <lineage>
        <taxon>Eukaryota</taxon>
        <taxon>Fungi</taxon>
        <taxon>Dikarya</taxon>
        <taxon>Ascomycota</taxon>
        <taxon>Pezizomycotina</taxon>
        <taxon>Leotiomycetes</taxon>
        <taxon>Erysiphales</taxon>
        <taxon>Erysiphaceae</taxon>
        <taxon>Golovinomyces</taxon>
    </lineage>
</organism>
<gene>
    <name evidence="1" type="ORF">GcM1_122001</name>
</gene>
<protein>
    <submittedName>
        <fullName evidence="1">Uncharacterized protein</fullName>
    </submittedName>
</protein>
<proteinExistence type="predicted"/>
<reference evidence="1 2" key="1">
    <citation type="journal article" date="2018" name="BMC Genomics">
        <title>Comparative genome analyses reveal sequence features reflecting distinct modes of host-adaptation between dicot and monocot powdery mildew.</title>
        <authorList>
            <person name="Wu Y."/>
            <person name="Ma X."/>
            <person name="Pan Z."/>
            <person name="Kale S.D."/>
            <person name="Song Y."/>
            <person name="King H."/>
            <person name="Zhang Q."/>
            <person name="Presley C."/>
            <person name="Deng X."/>
            <person name="Wei C.I."/>
            <person name="Xiao S."/>
        </authorList>
    </citation>
    <scope>NUCLEOTIDE SEQUENCE [LARGE SCALE GENOMIC DNA]</scope>
    <source>
        <strain evidence="1">UMSG1</strain>
    </source>
</reference>
<accession>A0A420JBV8</accession>
<comment type="caution">
    <text evidence="1">The sequence shown here is derived from an EMBL/GenBank/DDBJ whole genome shotgun (WGS) entry which is preliminary data.</text>
</comment>
<dbReference type="AlphaFoldDB" id="A0A420JBV8"/>
<dbReference type="Proteomes" id="UP000285326">
    <property type="component" value="Unassembled WGS sequence"/>
</dbReference>
<feature type="non-terminal residue" evidence="1">
    <location>
        <position position="1"/>
    </location>
</feature>
<sequence length="190" mass="21095">GGDVVVSLEFGAQLRDEERQICQAPFLSEKIEEEVVQSLPAEILYDSLDESAAWGLVSAELDILNLSGILEHFSVVVGEDGRRLTKDILKEVHAEVAEVEASKVPEDNHQFNFNGPRIHPKIKRGSLKPINEPRGEGPLDYKFILANNMIAMSVLEFYQASPDAAKHLRHLATRENVKMGRKKGTAPVEV</sequence>
<evidence type="ECO:0000313" key="1">
    <source>
        <dbReference type="EMBL" id="RKF84298.1"/>
    </source>
</evidence>